<reference evidence="1 2" key="1">
    <citation type="journal article" date="2020" name="BMC Genomics">
        <title>Intraspecific diversification of the crop wild relative Brassica cretica Lam. using demographic model selection.</title>
        <authorList>
            <person name="Kioukis A."/>
            <person name="Michalopoulou V.A."/>
            <person name="Briers L."/>
            <person name="Pirintsos S."/>
            <person name="Studholme D.J."/>
            <person name="Pavlidis P."/>
            <person name="Sarris P.F."/>
        </authorList>
    </citation>
    <scope>NUCLEOTIDE SEQUENCE [LARGE SCALE GENOMIC DNA]</scope>
    <source>
        <strain evidence="2">cv. PFS-1207/04</strain>
    </source>
</reference>
<dbReference type="EMBL" id="QGKV02000832">
    <property type="protein sequence ID" value="KAF3546013.1"/>
    <property type="molecule type" value="Genomic_DNA"/>
</dbReference>
<proteinExistence type="predicted"/>
<sequence>MLSLLRRKKAEGLSVSFSTSPSSRLNLVVSLVLILGVSLESRRLSRISSSLSNLIVSLVSNLVVSLESRLTSRLNLLIEVMMKVRRDKLQEKARMEGRI</sequence>
<comment type="caution">
    <text evidence="1">The sequence shown here is derived from an EMBL/GenBank/DDBJ whole genome shotgun (WGS) entry which is preliminary data.</text>
</comment>
<name>A0ABQ7C3U8_BRACR</name>
<dbReference type="Proteomes" id="UP000266723">
    <property type="component" value="Unassembled WGS sequence"/>
</dbReference>
<keyword evidence="2" id="KW-1185">Reference proteome</keyword>
<accession>A0ABQ7C3U8</accession>
<evidence type="ECO:0000313" key="2">
    <source>
        <dbReference type="Proteomes" id="UP000266723"/>
    </source>
</evidence>
<gene>
    <name evidence="1" type="ORF">DY000_02005180</name>
</gene>
<evidence type="ECO:0000313" key="1">
    <source>
        <dbReference type="EMBL" id="KAF3546013.1"/>
    </source>
</evidence>
<organism evidence="1 2">
    <name type="scientific">Brassica cretica</name>
    <name type="common">Mustard</name>
    <dbReference type="NCBI Taxonomy" id="69181"/>
    <lineage>
        <taxon>Eukaryota</taxon>
        <taxon>Viridiplantae</taxon>
        <taxon>Streptophyta</taxon>
        <taxon>Embryophyta</taxon>
        <taxon>Tracheophyta</taxon>
        <taxon>Spermatophyta</taxon>
        <taxon>Magnoliopsida</taxon>
        <taxon>eudicotyledons</taxon>
        <taxon>Gunneridae</taxon>
        <taxon>Pentapetalae</taxon>
        <taxon>rosids</taxon>
        <taxon>malvids</taxon>
        <taxon>Brassicales</taxon>
        <taxon>Brassicaceae</taxon>
        <taxon>Brassiceae</taxon>
        <taxon>Brassica</taxon>
    </lineage>
</organism>
<protein>
    <submittedName>
        <fullName evidence="1">Uncharacterized protein</fullName>
    </submittedName>
</protein>